<dbReference type="OrthoDB" id="8030428at2759"/>
<protein>
    <submittedName>
        <fullName evidence="1">Jerky-like protein</fullName>
    </submittedName>
</protein>
<evidence type="ECO:0000313" key="1">
    <source>
        <dbReference type="EMBL" id="KMQ82192.1"/>
    </source>
</evidence>
<proteinExistence type="predicted"/>
<dbReference type="AlphaFoldDB" id="A0A0J7JVP4"/>
<dbReference type="Proteomes" id="UP000036403">
    <property type="component" value="Unassembled WGS sequence"/>
</dbReference>
<comment type="caution">
    <text evidence="1">The sequence shown here is derived from an EMBL/GenBank/DDBJ whole genome shotgun (WGS) entry which is preliminary data.</text>
</comment>
<dbReference type="PaxDb" id="67767-A0A0J7JVP4"/>
<evidence type="ECO:0000313" key="2">
    <source>
        <dbReference type="Proteomes" id="UP000036403"/>
    </source>
</evidence>
<sequence length="121" mass="13727">MIVAKKQEITEYLCADSDPPAINHMSDDKIISSVLNSEINDHSDSETDSDDGVTEKRITMEEGINLGYQYLKFLESQKCVTEQELMTISRLQQKLSKEKANVLKQATIEQMFKKANLANLQ</sequence>
<organism evidence="1 2">
    <name type="scientific">Lasius niger</name>
    <name type="common">Black garden ant</name>
    <dbReference type="NCBI Taxonomy" id="67767"/>
    <lineage>
        <taxon>Eukaryota</taxon>
        <taxon>Metazoa</taxon>
        <taxon>Ecdysozoa</taxon>
        <taxon>Arthropoda</taxon>
        <taxon>Hexapoda</taxon>
        <taxon>Insecta</taxon>
        <taxon>Pterygota</taxon>
        <taxon>Neoptera</taxon>
        <taxon>Endopterygota</taxon>
        <taxon>Hymenoptera</taxon>
        <taxon>Apocrita</taxon>
        <taxon>Aculeata</taxon>
        <taxon>Formicoidea</taxon>
        <taxon>Formicidae</taxon>
        <taxon>Formicinae</taxon>
        <taxon>Lasius</taxon>
        <taxon>Lasius</taxon>
    </lineage>
</organism>
<accession>A0A0J7JVP4</accession>
<reference evidence="1 2" key="1">
    <citation type="submission" date="2015-04" db="EMBL/GenBank/DDBJ databases">
        <title>Lasius niger genome sequencing.</title>
        <authorList>
            <person name="Konorov E.A."/>
            <person name="Nikitin M.A."/>
            <person name="Kirill M.V."/>
            <person name="Chang P."/>
        </authorList>
    </citation>
    <scope>NUCLEOTIDE SEQUENCE [LARGE SCALE GENOMIC DNA]</scope>
    <source>
        <tissue evidence="1">Whole</tissue>
    </source>
</reference>
<name>A0A0J7JVP4_LASNI</name>
<keyword evidence="2" id="KW-1185">Reference proteome</keyword>
<dbReference type="EMBL" id="LBMM01027443">
    <property type="protein sequence ID" value="KMQ82192.1"/>
    <property type="molecule type" value="Genomic_DNA"/>
</dbReference>
<gene>
    <name evidence="1" type="ORF">RF55_23846</name>
</gene>